<evidence type="ECO:0000313" key="4">
    <source>
        <dbReference type="EMBL" id="OXA43251.1"/>
    </source>
</evidence>
<protein>
    <submittedName>
        <fullName evidence="4">Calmodulin-like protein 1</fullName>
    </submittedName>
</protein>
<dbReference type="PROSITE" id="PS50222">
    <property type="entry name" value="EF_HAND_2"/>
    <property type="match status" value="2"/>
</dbReference>
<dbReference type="PROSITE" id="PS00018">
    <property type="entry name" value="EF_HAND_1"/>
    <property type="match status" value="1"/>
</dbReference>
<dbReference type="Gene3D" id="1.10.238.10">
    <property type="entry name" value="EF-hand"/>
    <property type="match status" value="1"/>
</dbReference>
<keyword evidence="5" id="KW-1185">Reference proteome</keyword>
<feature type="domain" description="EF-hand" evidence="3">
    <location>
        <begin position="119"/>
        <end position="154"/>
    </location>
</feature>
<feature type="transmembrane region" description="Helical" evidence="2">
    <location>
        <begin position="181"/>
        <end position="200"/>
    </location>
</feature>
<proteinExistence type="predicted"/>
<dbReference type="SUPFAM" id="SSF47473">
    <property type="entry name" value="EF-hand"/>
    <property type="match status" value="1"/>
</dbReference>
<keyword evidence="2" id="KW-1133">Transmembrane helix</keyword>
<keyword evidence="2" id="KW-0812">Transmembrane</keyword>
<dbReference type="GO" id="GO:0005509">
    <property type="term" value="F:calcium ion binding"/>
    <property type="evidence" value="ECO:0007669"/>
    <property type="project" value="InterPro"/>
</dbReference>
<evidence type="ECO:0000256" key="2">
    <source>
        <dbReference type="SAM" id="Phobius"/>
    </source>
</evidence>
<feature type="domain" description="EF-hand" evidence="3">
    <location>
        <begin position="93"/>
        <end position="115"/>
    </location>
</feature>
<comment type="caution">
    <text evidence="4">The sequence shown here is derived from an EMBL/GenBank/DDBJ whole genome shotgun (WGS) entry which is preliminary data.</text>
</comment>
<dbReference type="EMBL" id="LNIX01000023">
    <property type="protein sequence ID" value="OXA43251.1"/>
    <property type="molecule type" value="Genomic_DNA"/>
</dbReference>
<organism evidence="4 5">
    <name type="scientific">Folsomia candida</name>
    <name type="common">Springtail</name>
    <dbReference type="NCBI Taxonomy" id="158441"/>
    <lineage>
        <taxon>Eukaryota</taxon>
        <taxon>Metazoa</taxon>
        <taxon>Ecdysozoa</taxon>
        <taxon>Arthropoda</taxon>
        <taxon>Hexapoda</taxon>
        <taxon>Collembola</taxon>
        <taxon>Entomobryomorpha</taxon>
        <taxon>Isotomoidea</taxon>
        <taxon>Isotomidae</taxon>
        <taxon>Proisotominae</taxon>
        <taxon>Folsomia</taxon>
    </lineage>
</organism>
<dbReference type="AlphaFoldDB" id="A0A226DFA1"/>
<accession>A0A226DFA1</accession>
<feature type="transmembrane region" description="Helical" evidence="2">
    <location>
        <begin position="212"/>
        <end position="235"/>
    </location>
</feature>
<dbReference type="Pfam" id="PF13202">
    <property type="entry name" value="EF-hand_5"/>
    <property type="match status" value="2"/>
</dbReference>
<gene>
    <name evidence="4" type="ORF">Fcan01_22193</name>
</gene>
<sequence>MSYLQQKFDGAEGEAAFEKTASYNKATRKISAADLGVMFENLGAFCTPEQLDEYKKMWNGPYHGFVPLDIMTKIMASLEDNAELMRVLVSWADVDGNGFIDEKEFNSLVKCLLAHNPQFPIIAYDNFLAEADTNKDGKISITEAVDWFSKQICIIAVWGIIFYAYNPWNGDTYWGISSDKLYLVFGIMSVILVPVTALLWENLGCTKAWLYINYGLFAVDLLTTSSTGFSIALVIRSVMAYLQQKFDGAEVKAAFEKTASYNNDR</sequence>
<name>A0A226DFA1_FOLCA</name>
<keyword evidence="2" id="KW-0472">Membrane</keyword>
<evidence type="ECO:0000313" key="5">
    <source>
        <dbReference type="Proteomes" id="UP000198287"/>
    </source>
</evidence>
<keyword evidence="1" id="KW-0106">Calcium</keyword>
<evidence type="ECO:0000259" key="3">
    <source>
        <dbReference type="PROSITE" id="PS50222"/>
    </source>
</evidence>
<dbReference type="CDD" id="cd00051">
    <property type="entry name" value="EFh"/>
    <property type="match status" value="1"/>
</dbReference>
<evidence type="ECO:0000256" key="1">
    <source>
        <dbReference type="ARBA" id="ARBA00022837"/>
    </source>
</evidence>
<dbReference type="InterPro" id="IPR002048">
    <property type="entry name" value="EF_hand_dom"/>
</dbReference>
<dbReference type="InterPro" id="IPR018247">
    <property type="entry name" value="EF_Hand_1_Ca_BS"/>
</dbReference>
<reference evidence="4 5" key="1">
    <citation type="submission" date="2015-12" db="EMBL/GenBank/DDBJ databases">
        <title>The genome of Folsomia candida.</title>
        <authorList>
            <person name="Faddeeva A."/>
            <person name="Derks M.F."/>
            <person name="Anvar Y."/>
            <person name="Smit S."/>
            <person name="Van Straalen N."/>
            <person name="Roelofs D."/>
        </authorList>
    </citation>
    <scope>NUCLEOTIDE SEQUENCE [LARGE SCALE GENOMIC DNA]</scope>
    <source>
        <strain evidence="4 5">VU population</strain>
        <tissue evidence="4">Whole body</tissue>
    </source>
</reference>
<dbReference type="Proteomes" id="UP000198287">
    <property type="component" value="Unassembled WGS sequence"/>
</dbReference>
<feature type="transmembrane region" description="Helical" evidence="2">
    <location>
        <begin position="147"/>
        <end position="165"/>
    </location>
</feature>
<dbReference type="SMART" id="SM00054">
    <property type="entry name" value="EFh"/>
    <property type="match status" value="2"/>
</dbReference>
<dbReference type="InterPro" id="IPR011992">
    <property type="entry name" value="EF-hand-dom_pair"/>
</dbReference>
<dbReference type="OrthoDB" id="6480673at2759"/>